<dbReference type="InterPro" id="IPR015947">
    <property type="entry name" value="PUA-like_sf"/>
</dbReference>
<dbReference type="FunFam" id="2.30.130.10:FF:000007">
    <property type="entry name" value="Glutamate 5-kinase"/>
    <property type="match status" value="1"/>
</dbReference>
<comment type="subcellular location">
    <subcellularLocation>
        <location evidence="8">Cytoplasm</location>
    </subcellularLocation>
</comment>
<feature type="binding site" evidence="8">
    <location>
        <begin position="173"/>
        <end position="174"/>
    </location>
    <ligand>
        <name>ATP</name>
        <dbReference type="ChEBI" id="CHEBI:30616"/>
    </ligand>
</feature>
<dbReference type="Pfam" id="PF01472">
    <property type="entry name" value="PUA"/>
    <property type="match status" value="1"/>
</dbReference>
<dbReference type="PROSITE" id="PS50890">
    <property type="entry name" value="PUA"/>
    <property type="match status" value="1"/>
</dbReference>
<feature type="domain" description="PUA" evidence="9">
    <location>
        <begin position="281"/>
        <end position="364"/>
    </location>
</feature>
<dbReference type="InterPro" id="IPR001057">
    <property type="entry name" value="Glu/AcGlu_kinase"/>
</dbReference>
<dbReference type="GO" id="GO:0005829">
    <property type="term" value="C:cytosol"/>
    <property type="evidence" value="ECO:0007669"/>
    <property type="project" value="TreeGrafter"/>
</dbReference>
<dbReference type="SUPFAM" id="SSF53633">
    <property type="entry name" value="Carbamate kinase-like"/>
    <property type="match status" value="1"/>
</dbReference>
<keyword evidence="1 8" id="KW-0963">Cytoplasm</keyword>
<dbReference type="CDD" id="cd21157">
    <property type="entry name" value="PUA_G5K"/>
    <property type="match status" value="1"/>
</dbReference>
<evidence type="ECO:0000313" key="11">
    <source>
        <dbReference type="Proteomes" id="UP000243719"/>
    </source>
</evidence>
<sequence length="373" mass="39457">MDSVVSAGKRVVVKVGSSLVTNDGRGLDVAAIDRWATQIAALREMGKEVVLVSSGAIAEGMQRLGWQQRPKEVAELQAAAAVGQMGLAQVYESQFAEHGIRTAQILLTHADLADRERYLNARSTLLTLLRLGVVPIINENDTVVTDEIRFGDNDTLGALVANLIEGDALLILTDQSGLFTADPRKDPSATLVANADAGDPRLEAMAGGAGSALGRGGMLTKILAAKRAARSGAATVIASGREPDVLVRLARGEAIGTCLRARTARVAARKQWLADHLQVRGRVTVDAGAARVLRENGRSLLPIGVVAVDGAFSRGEVIACVDERGAELARGLTNYGSNEARQILRRPSGDIEAVLGYMLEPELIHRDNLIVTA</sequence>
<feature type="binding site" evidence="8">
    <location>
        <position position="54"/>
    </location>
    <ligand>
        <name>substrate</name>
    </ligand>
</feature>
<dbReference type="InterPro" id="IPR001048">
    <property type="entry name" value="Asp/Glu/Uridylate_kinase"/>
</dbReference>
<dbReference type="GO" id="GO:0003723">
    <property type="term" value="F:RNA binding"/>
    <property type="evidence" value="ECO:0007669"/>
    <property type="project" value="InterPro"/>
</dbReference>
<dbReference type="InterPro" id="IPR011529">
    <property type="entry name" value="Glu_5kinase"/>
</dbReference>
<evidence type="ECO:0000313" key="10">
    <source>
        <dbReference type="EMBL" id="SDV49564.1"/>
    </source>
</evidence>
<dbReference type="SUPFAM" id="SSF88697">
    <property type="entry name" value="PUA domain-like"/>
    <property type="match status" value="1"/>
</dbReference>
<evidence type="ECO:0000256" key="6">
    <source>
        <dbReference type="ARBA" id="ARBA00022777"/>
    </source>
</evidence>
<comment type="pathway">
    <text evidence="8">Amino-acid biosynthesis; L-proline biosynthesis; L-glutamate 5-semialdehyde from L-glutamate: step 1/2.</text>
</comment>
<comment type="function">
    <text evidence="8">Catalyzes the transfer of a phosphate group to glutamate to form L-glutamate 5-phosphate.</text>
</comment>
<gene>
    <name evidence="8" type="primary">proB</name>
    <name evidence="10" type="ORF">SAMN05216551_108192</name>
</gene>
<dbReference type="SMART" id="SM00359">
    <property type="entry name" value="PUA"/>
    <property type="match status" value="1"/>
</dbReference>
<name>A0A1H2PSK0_9BURK</name>
<dbReference type="AlphaFoldDB" id="A0A1H2PSK0"/>
<dbReference type="PROSITE" id="PS00902">
    <property type="entry name" value="GLUTAMATE_5_KINASE"/>
    <property type="match status" value="1"/>
</dbReference>
<feature type="binding site" evidence="8">
    <location>
        <position position="153"/>
    </location>
    <ligand>
        <name>substrate</name>
    </ligand>
</feature>
<reference evidence="11" key="1">
    <citation type="submission" date="2016-09" db="EMBL/GenBank/DDBJ databases">
        <authorList>
            <person name="Varghese N."/>
            <person name="Submissions S."/>
        </authorList>
    </citation>
    <scope>NUCLEOTIDE SEQUENCE [LARGE SCALE GENOMIC DNA]</scope>
    <source>
        <strain evidence="11">JS23</strain>
    </source>
</reference>
<dbReference type="PIRSF" id="PIRSF000729">
    <property type="entry name" value="GK"/>
    <property type="match status" value="1"/>
</dbReference>
<evidence type="ECO:0000256" key="3">
    <source>
        <dbReference type="ARBA" id="ARBA00022650"/>
    </source>
</evidence>
<organism evidence="10 11">
    <name type="scientific">Chitinasiproducens palmae</name>
    <dbReference type="NCBI Taxonomy" id="1770053"/>
    <lineage>
        <taxon>Bacteria</taxon>
        <taxon>Pseudomonadati</taxon>
        <taxon>Pseudomonadota</taxon>
        <taxon>Betaproteobacteria</taxon>
        <taxon>Burkholderiales</taxon>
        <taxon>Burkholderiaceae</taxon>
        <taxon>Chitinasiproducens</taxon>
    </lineage>
</organism>
<evidence type="ECO:0000256" key="5">
    <source>
        <dbReference type="ARBA" id="ARBA00022741"/>
    </source>
</evidence>
<dbReference type="Gene3D" id="3.40.1160.10">
    <property type="entry name" value="Acetylglutamate kinase-like"/>
    <property type="match status" value="2"/>
</dbReference>
<dbReference type="PANTHER" id="PTHR43654">
    <property type="entry name" value="GLUTAMATE 5-KINASE"/>
    <property type="match status" value="1"/>
</dbReference>
<keyword evidence="7 8" id="KW-0067">ATP-binding</keyword>
<dbReference type="UniPathway" id="UPA00098">
    <property type="reaction ID" value="UER00359"/>
</dbReference>
<evidence type="ECO:0000256" key="8">
    <source>
        <dbReference type="HAMAP-Rule" id="MF_00456"/>
    </source>
</evidence>
<comment type="similarity">
    <text evidence="8">Belongs to the glutamate 5-kinase family.</text>
</comment>
<evidence type="ECO:0000256" key="4">
    <source>
        <dbReference type="ARBA" id="ARBA00022679"/>
    </source>
</evidence>
<dbReference type="Pfam" id="PF00696">
    <property type="entry name" value="AA_kinase"/>
    <property type="match status" value="1"/>
</dbReference>
<feature type="binding site" evidence="8">
    <location>
        <position position="141"/>
    </location>
    <ligand>
        <name>substrate</name>
    </ligand>
</feature>
<dbReference type="InterPro" id="IPR019797">
    <property type="entry name" value="Glutamate_5-kinase_CS"/>
</dbReference>
<evidence type="ECO:0000259" key="9">
    <source>
        <dbReference type="SMART" id="SM00359"/>
    </source>
</evidence>
<protein>
    <recommendedName>
        <fullName evidence="8">Glutamate 5-kinase</fullName>
        <ecNumber evidence="8">2.7.2.11</ecNumber>
    </recommendedName>
    <alternativeName>
        <fullName evidence="8">Gamma-glutamyl kinase</fullName>
        <shortName evidence="8">GK</shortName>
    </alternativeName>
</protein>
<dbReference type="EC" id="2.7.2.11" evidence="8"/>
<proteinExistence type="inferred from homology"/>
<keyword evidence="2 8" id="KW-0028">Amino-acid biosynthesis</keyword>
<dbReference type="PRINTS" id="PR00474">
    <property type="entry name" value="GLU5KINASE"/>
</dbReference>
<dbReference type="GO" id="GO:0005524">
    <property type="term" value="F:ATP binding"/>
    <property type="evidence" value="ECO:0007669"/>
    <property type="project" value="UniProtKB-KW"/>
</dbReference>
<dbReference type="EMBL" id="FNLO01000008">
    <property type="protein sequence ID" value="SDV49564.1"/>
    <property type="molecule type" value="Genomic_DNA"/>
</dbReference>
<comment type="caution">
    <text evidence="8">Lacks conserved residue(s) required for the propagation of feature annotation.</text>
</comment>
<keyword evidence="6 8" id="KW-0418">Kinase</keyword>
<dbReference type="InterPro" id="IPR036393">
    <property type="entry name" value="AceGlu_kinase-like_sf"/>
</dbReference>
<dbReference type="Gene3D" id="2.30.130.10">
    <property type="entry name" value="PUA domain"/>
    <property type="match status" value="1"/>
</dbReference>
<dbReference type="Proteomes" id="UP000243719">
    <property type="component" value="Unassembled WGS sequence"/>
</dbReference>
<evidence type="ECO:0000256" key="7">
    <source>
        <dbReference type="ARBA" id="ARBA00022840"/>
    </source>
</evidence>
<comment type="catalytic activity">
    <reaction evidence="8">
        <text>L-glutamate + ATP = L-glutamyl 5-phosphate + ADP</text>
        <dbReference type="Rhea" id="RHEA:14877"/>
        <dbReference type="ChEBI" id="CHEBI:29985"/>
        <dbReference type="ChEBI" id="CHEBI:30616"/>
        <dbReference type="ChEBI" id="CHEBI:58274"/>
        <dbReference type="ChEBI" id="CHEBI:456216"/>
        <dbReference type="EC" id="2.7.2.11"/>
    </reaction>
</comment>
<dbReference type="InterPro" id="IPR005715">
    <property type="entry name" value="Glu_5kinase/COase_Synthase"/>
</dbReference>
<dbReference type="CDD" id="cd04242">
    <property type="entry name" value="AAK_G5K_ProB"/>
    <property type="match status" value="1"/>
</dbReference>
<keyword evidence="3 8" id="KW-0641">Proline biosynthesis</keyword>
<dbReference type="InterPro" id="IPR036974">
    <property type="entry name" value="PUA_sf"/>
</dbReference>
<dbReference type="GO" id="GO:0055129">
    <property type="term" value="P:L-proline biosynthetic process"/>
    <property type="evidence" value="ECO:0007669"/>
    <property type="project" value="UniProtKB-UniRule"/>
</dbReference>
<accession>A0A1H2PSK0</accession>
<dbReference type="HAMAP" id="MF_00456">
    <property type="entry name" value="ProB"/>
    <property type="match status" value="1"/>
</dbReference>
<dbReference type="RefSeq" id="WP_091909766.1">
    <property type="nucleotide sequence ID" value="NZ_FNLO01000008.1"/>
</dbReference>
<dbReference type="NCBIfam" id="TIGR01027">
    <property type="entry name" value="proB"/>
    <property type="match status" value="1"/>
</dbReference>
<keyword evidence="5 8" id="KW-0547">Nucleotide-binding</keyword>
<feature type="binding site" evidence="8">
    <location>
        <position position="14"/>
    </location>
    <ligand>
        <name>ATP</name>
        <dbReference type="ChEBI" id="CHEBI:30616"/>
    </ligand>
</feature>
<keyword evidence="4 8" id="KW-0808">Transferase</keyword>
<keyword evidence="11" id="KW-1185">Reference proteome</keyword>
<dbReference type="InterPro" id="IPR041739">
    <property type="entry name" value="G5K_ProB"/>
</dbReference>
<evidence type="ECO:0000256" key="1">
    <source>
        <dbReference type="ARBA" id="ARBA00022490"/>
    </source>
</evidence>
<evidence type="ECO:0000256" key="2">
    <source>
        <dbReference type="ARBA" id="ARBA00022605"/>
    </source>
</evidence>
<dbReference type="STRING" id="1770053.SAMN05216551_108192"/>
<dbReference type="OrthoDB" id="9804434at2"/>
<dbReference type="GO" id="GO:0004349">
    <property type="term" value="F:glutamate 5-kinase activity"/>
    <property type="evidence" value="ECO:0007669"/>
    <property type="project" value="UniProtKB-UniRule"/>
</dbReference>
<dbReference type="FunFam" id="3.40.1160.10:FF:000018">
    <property type="entry name" value="Glutamate 5-kinase"/>
    <property type="match status" value="1"/>
</dbReference>
<dbReference type="PANTHER" id="PTHR43654:SF1">
    <property type="entry name" value="ISOPENTENYL PHOSPHATE KINASE"/>
    <property type="match status" value="1"/>
</dbReference>
<dbReference type="InterPro" id="IPR002478">
    <property type="entry name" value="PUA"/>
</dbReference>